<dbReference type="InterPro" id="IPR036396">
    <property type="entry name" value="Cyt_P450_sf"/>
</dbReference>
<comment type="similarity">
    <text evidence="1 7">Belongs to the cytochrome P450 family.</text>
</comment>
<evidence type="ECO:0000313" key="8">
    <source>
        <dbReference type="EMBL" id="MED6118571.1"/>
    </source>
</evidence>
<keyword evidence="5 7" id="KW-0408">Iron</keyword>
<reference evidence="8 9" key="1">
    <citation type="journal article" date="2023" name="Plants (Basel)">
        <title>Bridging the Gap: Combining Genomics and Transcriptomics Approaches to Understand Stylosanthes scabra, an Orphan Legume from the Brazilian Caatinga.</title>
        <authorList>
            <person name="Ferreira-Neto J.R.C."/>
            <person name="da Silva M.D."/>
            <person name="Binneck E."/>
            <person name="de Melo N.F."/>
            <person name="da Silva R.H."/>
            <person name="de Melo A.L.T.M."/>
            <person name="Pandolfi V."/>
            <person name="Bustamante F.O."/>
            <person name="Brasileiro-Vidal A.C."/>
            <person name="Benko-Iseppon A.M."/>
        </authorList>
    </citation>
    <scope>NUCLEOTIDE SEQUENCE [LARGE SCALE GENOMIC DNA]</scope>
    <source>
        <tissue evidence="8">Leaves</tissue>
    </source>
</reference>
<keyword evidence="4 7" id="KW-0560">Oxidoreductase</keyword>
<keyword evidence="9" id="KW-1185">Reference proteome</keyword>
<evidence type="ECO:0008006" key="10">
    <source>
        <dbReference type="Google" id="ProtNLM"/>
    </source>
</evidence>
<gene>
    <name evidence="8" type="ORF">PIB30_004174</name>
</gene>
<evidence type="ECO:0000313" key="9">
    <source>
        <dbReference type="Proteomes" id="UP001341840"/>
    </source>
</evidence>
<evidence type="ECO:0000256" key="1">
    <source>
        <dbReference type="ARBA" id="ARBA00010617"/>
    </source>
</evidence>
<name>A0ABU6R3V5_9FABA</name>
<dbReference type="SUPFAM" id="SSF48264">
    <property type="entry name" value="Cytochrome P450"/>
    <property type="match status" value="1"/>
</dbReference>
<keyword evidence="2 7" id="KW-0349">Heme</keyword>
<evidence type="ECO:0000256" key="6">
    <source>
        <dbReference type="ARBA" id="ARBA00023033"/>
    </source>
</evidence>
<dbReference type="InterPro" id="IPR001128">
    <property type="entry name" value="Cyt_P450"/>
</dbReference>
<dbReference type="Pfam" id="PF00067">
    <property type="entry name" value="p450"/>
    <property type="match status" value="1"/>
</dbReference>
<dbReference type="PRINTS" id="PR00385">
    <property type="entry name" value="P450"/>
</dbReference>
<dbReference type="PROSITE" id="PS00086">
    <property type="entry name" value="CYTOCHROME_P450"/>
    <property type="match status" value="1"/>
</dbReference>
<dbReference type="Proteomes" id="UP001341840">
    <property type="component" value="Unassembled WGS sequence"/>
</dbReference>
<dbReference type="InterPro" id="IPR052306">
    <property type="entry name" value="CYP450_71D"/>
</dbReference>
<proteinExistence type="inferred from homology"/>
<dbReference type="Gene3D" id="1.10.630.10">
    <property type="entry name" value="Cytochrome P450"/>
    <property type="match status" value="1"/>
</dbReference>
<dbReference type="PRINTS" id="PR00463">
    <property type="entry name" value="EP450I"/>
</dbReference>
<dbReference type="PANTHER" id="PTHR47953">
    <property type="entry name" value="OS08G0105600 PROTEIN"/>
    <property type="match status" value="1"/>
</dbReference>
<evidence type="ECO:0000256" key="7">
    <source>
        <dbReference type="RuleBase" id="RU000461"/>
    </source>
</evidence>
<dbReference type="EMBL" id="JASCZI010030216">
    <property type="protein sequence ID" value="MED6118571.1"/>
    <property type="molecule type" value="Genomic_DNA"/>
</dbReference>
<dbReference type="InterPro" id="IPR017972">
    <property type="entry name" value="Cyt_P450_CS"/>
</dbReference>
<keyword evidence="6 7" id="KW-0503">Monooxygenase</keyword>
<evidence type="ECO:0000256" key="2">
    <source>
        <dbReference type="ARBA" id="ARBA00022617"/>
    </source>
</evidence>
<keyword evidence="3 7" id="KW-0479">Metal-binding</keyword>
<evidence type="ECO:0000256" key="3">
    <source>
        <dbReference type="ARBA" id="ARBA00022723"/>
    </source>
</evidence>
<evidence type="ECO:0000256" key="5">
    <source>
        <dbReference type="ARBA" id="ARBA00023004"/>
    </source>
</evidence>
<organism evidence="8 9">
    <name type="scientific">Stylosanthes scabra</name>
    <dbReference type="NCBI Taxonomy" id="79078"/>
    <lineage>
        <taxon>Eukaryota</taxon>
        <taxon>Viridiplantae</taxon>
        <taxon>Streptophyta</taxon>
        <taxon>Embryophyta</taxon>
        <taxon>Tracheophyta</taxon>
        <taxon>Spermatophyta</taxon>
        <taxon>Magnoliopsida</taxon>
        <taxon>eudicotyledons</taxon>
        <taxon>Gunneridae</taxon>
        <taxon>Pentapetalae</taxon>
        <taxon>rosids</taxon>
        <taxon>fabids</taxon>
        <taxon>Fabales</taxon>
        <taxon>Fabaceae</taxon>
        <taxon>Papilionoideae</taxon>
        <taxon>50 kb inversion clade</taxon>
        <taxon>dalbergioids sensu lato</taxon>
        <taxon>Dalbergieae</taxon>
        <taxon>Pterocarpus clade</taxon>
        <taxon>Stylosanthes</taxon>
    </lineage>
</organism>
<dbReference type="PANTHER" id="PTHR47953:SF16">
    <property type="entry name" value="CYTOCHROME P450 71D8"/>
    <property type="match status" value="1"/>
</dbReference>
<accession>A0ABU6R3V5</accession>
<dbReference type="InterPro" id="IPR002401">
    <property type="entry name" value="Cyt_P450_E_grp-I"/>
</dbReference>
<protein>
    <recommendedName>
        <fullName evidence="10">Cytochrome P450</fullName>
    </recommendedName>
</protein>
<comment type="caution">
    <text evidence="8">The sequence shown here is derived from an EMBL/GenBank/DDBJ whole genome shotgun (WGS) entry which is preliminary data.</text>
</comment>
<evidence type="ECO:0000256" key="4">
    <source>
        <dbReference type="ARBA" id="ARBA00023002"/>
    </source>
</evidence>
<sequence length="317" mass="36080">MVSTIVSRATFGEKTKQHEEFVSLVKEVAKLTGGFDLVDLFPWLKVVTSDKAKMELHKKQDLILENIIRENRVMRSKEAIVGEEERQENIIDVLLRIQQNGDLQVPLTDDSVKAIIWDMFAAGTDTSSTTLEWAMVELMRNSSAMKKLQAEIRGRETPLREHDMEELLYLKSVIKESLRLHAPVPLLLPRECKEATEVNGYEIPKKAKVMVNAWAIGRDPKHWDDPLCFIPERFHGNCVDFRGSNFEYIPFGAGRRICPGISLGISNIEYALAKLVYHFNWEVPKGMKAEDLDTSETFGVVTGMKNNLFLVPTPYIS</sequence>